<gene>
    <name evidence="1" type="ORF">Alo02nite_21740</name>
    <name evidence="2" type="ORF">BJ964_001317</name>
</gene>
<protein>
    <submittedName>
        <fullName evidence="2">Uncharacterized protein</fullName>
    </submittedName>
</protein>
<evidence type="ECO:0000313" key="1">
    <source>
        <dbReference type="EMBL" id="GIE39276.1"/>
    </source>
</evidence>
<dbReference type="RefSeq" id="WP_188119846.1">
    <property type="nucleotide sequence ID" value="NZ_BOMP01000032.1"/>
</dbReference>
<dbReference type="Proteomes" id="UP000590511">
    <property type="component" value="Unassembled WGS sequence"/>
</dbReference>
<name>A0A7W7HAR4_9ACTN</name>
<reference evidence="1 4" key="2">
    <citation type="submission" date="2021-01" db="EMBL/GenBank/DDBJ databases">
        <title>Whole genome shotgun sequence of Actinoplanes lobatus NBRC 12513.</title>
        <authorList>
            <person name="Komaki H."/>
            <person name="Tamura T."/>
        </authorList>
    </citation>
    <scope>NUCLEOTIDE SEQUENCE [LARGE SCALE GENOMIC DNA]</scope>
    <source>
        <strain evidence="1 4">NBRC 12513</strain>
    </source>
</reference>
<proteinExistence type="predicted"/>
<sequence length="148" mass="15595">MTNYIYDESHALAAADAAGRALEPDDEARPTLREVLGSSGYPMPASSAPDRFVRLLADLVPGWLAEPPESAVDFYLAVAAPDRSMGVSITVGLPGEQGYLTVDEWCVTGTSTAHVALELTLNHDAGTPAFEHAIRVLRAHGALPAVGQ</sequence>
<dbReference type="EMBL" id="BOMP01000032">
    <property type="protein sequence ID" value="GIE39276.1"/>
    <property type="molecule type" value="Genomic_DNA"/>
</dbReference>
<dbReference type="EMBL" id="JACHNC010000001">
    <property type="protein sequence ID" value="MBB4747156.1"/>
    <property type="molecule type" value="Genomic_DNA"/>
</dbReference>
<evidence type="ECO:0000313" key="4">
    <source>
        <dbReference type="Proteomes" id="UP000631312"/>
    </source>
</evidence>
<reference evidence="2 3" key="1">
    <citation type="submission" date="2020-08" db="EMBL/GenBank/DDBJ databases">
        <title>Sequencing the genomes of 1000 actinobacteria strains.</title>
        <authorList>
            <person name="Klenk H.-P."/>
        </authorList>
    </citation>
    <scope>NUCLEOTIDE SEQUENCE [LARGE SCALE GENOMIC DNA]</scope>
    <source>
        <strain evidence="2 3">DSM 43150</strain>
    </source>
</reference>
<accession>A0A7W7HAR4</accession>
<evidence type="ECO:0000313" key="3">
    <source>
        <dbReference type="Proteomes" id="UP000590511"/>
    </source>
</evidence>
<keyword evidence="4" id="KW-1185">Reference proteome</keyword>
<dbReference type="AlphaFoldDB" id="A0A7W7HAR4"/>
<organism evidence="2 3">
    <name type="scientific">Actinoplanes lobatus</name>
    <dbReference type="NCBI Taxonomy" id="113568"/>
    <lineage>
        <taxon>Bacteria</taxon>
        <taxon>Bacillati</taxon>
        <taxon>Actinomycetota</taxon>
        <taxon>Actinomycetes</taxon>
        <taxon>Micromonosporales</taxon>
        <taxon>Micromonosporaceae</taxon>
        <taxon>Actinoplanes</taxon>
    </lineage>
</organism>
<dbReference type="Proteomes" id="UP000631312">
    <property type="component" value="Unassembled WGS sequence"/>
</dbReference>
<evidence type="ECO:0000313" key="2">
    <source>
        <dbReference type="EMBL" id="MBB4747156.1"/>
    </source>
</evidence>
<comment type="caution">
    <text evidence="2">The sequence shown here is derived from an EMBL/GenBank/DDBJ whole genome shotgun (WGS) entry which is preliminary data.</text>
</comment>